<accession>A6JU75</accession>
<evidence type="ECO:0000313" key="1">
    <source>
        <dbReference type="EMBL" id="EDL93223.1"/>
    </source>
</evidence>
<evidence type="ECO:0000313" key="2">
    <source>
        <dbReference type="Proteomes" id="UP000234681"/>
    </source>
</evidence>
<proteinExistence type="predicted"/>
<dbReference type="Proteomes" id="UP000234681">
    <property type="component" value="Chromosome 3"/>
</dbReference>
<sequence>MGKGSWAHQLGPHGQWVARSCAMGMPLGGQLRSGMVFLRKDSKVPLAWPLPGLATLWLVLRLVLSCCVPTLTQGIRTRTYRLRSASCHGRGCGIKDDSGTQRIPRRAGSSLQFFTL</sequence>
<gene>
    <name evidence="1 3" type="primary">Ak1</name>
    <name evidence="1" type="ORF">rCG_45768</name>
</gene>
<reference evidence="1 2" key="1">
    <citation type="submission" date="2005-09" db="EMBL/GenBank/DDBJ databases">
        <authorList>
            <person name="Mural R.J."/>
            <person name="Li P.W."/>
            <person name="Adams M.D."/>
            <person name="Amanatides P.G."/>
            <person name="Baden-Tillson H."/>
            <person name="Barnstead M."/>
            <person name="Chin S.H."/>
            <person name="Dew I."/>
            <person name="Evans C.A."/>
            <person name="Ferriera S."/>
            <person name="Flanigan M."/>
            <person name="Fosler C."/>
            <person name="Glodek A."/>
            <person name="Gu Z."/>
            <person name="Holt R.A."/>
            <person name="Jennings D."/>
            <person name="Kraft C.L."/>
            <person name="Lu F."/>
            <person name="Nguyen T."/>
            <person name="Nusskern D.R."/>
            <person name="Pfannkoch C.M."/>
            <person name="Sitter C."/>
            <person name="Sutton G.G."/>
            <person name="Venter J.C."/>
            <person name="Wang Z."/>
            <person name="Woodage T."/>
            <person name="Zheng X.H."/>
            <person name="Zhong F."/>
        </authorList>
    </citation>
    <scope>NUCLEOTIDE SEQUENCE [LARGE SCALE GENOMIC DNA]</scope>
    <source>
        <strain>BN</strain>
        <strain evidence="2">Sprague-Dawley</strain>
    </source>
</reference>
<name>A6JU75_RAT</name>
<dbReference type="EMBL" id="CH474001">
    <property type="protein sequence ID" value="EDL93223.1"/>
    <property type="molecule type" value="Genomic_DNA"/>
</dbReference>
<organism evidence="1 2">
    <name type="scientific">Rattus norvegicus</name>
    <name type="common">Rat</name>
    <dbReference type="NCBI Taxonomy" id="10116"/>
    <lineage>
        <taxon>Eukaryota</taxon>
        <taxon>Metazoa</taxon>
        <taxon>Chordata</taxon>
        <taxon>Craniata</taxon>
        <taxon>Vertebrata</taxon>
        <taxon>Euteleostomi</taxon>
        <taxon>Mammalia</taxon>
        <taxon>Eutheria</taxon>
        <taxon>Euarchontoglires</taxon>
        <taxon>Glires</taxon>
        <taxon>Rodentia</taxon>
        <taxon>Myomorpha</taxon>
        <taxon>Muroidea</taxon>
        <taxon>Muridae</taxon>
        <taxon>Murinae</taxon>
        <taxon>Rattus</taxon>
    </lineage>
</organism>
<dbReference type="GO" id="GO:0016301">
    <property type="term" value="F:kinase activity"/>
    <property type="evidence" value="ECO:0007669"/>
    <property type="project" value="UniProtKB-KW"/>
</dbReference>
<keyword evidence="1" id="KW-0418">Kinase</keyword>
<dbReference type="RGD" id="2076">
    <property type="gene designation" value="Ak1"/>
</dbReference>
<evidence type="ECO:0000313" key="3">
    <source>
        <dbReference type="RGD" id="2076"/>
    </source>
</evidence>
<protein>
    <submittedName>
        <fullName evidence="1">Adenylate kinase 1, isoform CRA_b</fullName>
    </submittedName>
</protein>
<dbReference type="AlphaFoldDB" id="A6JU75"/>
<keyword evidence="1" id="KW-0808">Transferase</keyword>